<evidence type="ECO:0000313" key="2">
    <source>
        <dbReference type="EMBL" id="CAG2143703.1"/>
    </source>
</evidence>
<feature type="chain" id="PRO_5036974137" description="DUF2845 domain-containing protein" evidence="1">
    <location>
        <begin position="25"/>
        <end position="115"/>
    </location>
</feature>
<protein>
    <recommendedName>
        <fullName evidence="4">DUF2845 domain-containing protein</fullName>
    </recommendedName>
</protein>
<dbReference type="RefSeq" id="WP_211947829.1">
    <property type="nucleotide sequence ID" value="NZ_CAJPUY010000009.1"/>
</dbReference>
<keyword evidence="3" id="KW-1185">Reference proteome</keyword>
<evidence type="ECO:0000313" key="3">
    <source>
        <dbReference type="Proteomes" id="UP000672934"/>
    </source>
</evidence>
<evidence type="ECO:0008006" key="4">
    <source>
        <dbReference type="Google" id="ProtNLM"/>
    </source>
</evidence>
<keyword evidence="1" id="KW-0732">Signal</keyword>
<dbReference type="Proteomes" id="UP000672934">
    <property type="component" value="Unassembled WGS sequence"/>
</dbReference>
<proteinExistence type="predicted"/>
<dbReference type="Pfam" id="PF11006">
    <property type="entry name" value="DUF2845"/>
    <property type="match status" value="1"/>
</dbReference>
<comment type="caution">
    <text evidence="2">The sequence shown here is derived from an EMBL/GenBank/DDBJ whole genome shotgun (WGS) entry which is preliminary data.</text>
</comment>
<feature type="signal peptide" evidence="1">
    <location>
        <begin position="1"/>
        <end position="24"/>
    </location>
</feature>
<reference evidence="2" key="1">
    <citation type="submission" date="2021-03" db="EMBL/GenBank/DDBJ databases">
        <authorList>
            <person name="Peeters C."/>
        </authorList>
    </citation>
    <scope>NUCLEOTIDE SEQUENCE</scope>
    <source>
        <strain evidence="2">LMG 31506</strain>
    </source>
</reference>
<organism evidence="2 3">
    <name type="scientific">Cupriavidus yeoncheonensis</name>
    <dbReference type="NCBI Taxonomy" id="1462994"/>
    <lineage>
        <taxon>Bacteria</taxon>
        <taxon>Pseudomonadati</taxon>
        <taxon>Pseudomonadota</taxon>
        <taxon>Betaproteobacteria</taxon>
        <taxon>Burkholderiales</taxon>
        <taxon>Burkholderiaceae</taxon>
        <taxon>Cupriavidus</taxon>
    </lineage>
</organism>
<gene>
    <name evidence="2" type="ORF">LMG31506_02884</name>
</gene>
<accession>A0A916IUM0</accession>
<dbReference type="InterPro" id="IPR021268">
    <property type="entry name" value="DUF2845"/>
</dbReference>
<evidence type="ECO:0000256" key="1">
    <source>
        <dbReference type="SAM" id="SignalP"/>
    </source>
</evidence>
<name>A0A916IUM0_9BURK</name>
<dbReference type="EMBL" id="CAJPUY010000009">
    <property type="protein sequence ID" value="CAG2143703.1"/>
    <property type="molecule type" value="Genomic_DNA"/>
</dbReference>
<sequence length="115" mass="12322">MKAIHLTGSILTAAVLLCAAPAGAQSMRCGGYLVRNGDGKAEILQNCGEPVYRDAFCKPLPNAAARAAAQDGSVITPACENVEEWTYNPGYGQFMTILLFTEGQVRAIRYGNRVR</sequence>
<dbReference type="AlphaFoldDB" id="A0A916IUM0"/>